<reference evidence="3" key="1">
    <citation type="submission" date="2017-09" db="EMBL/GenBank/DDBJ databases">
        <title>Depth-based differentiation of microbial function through sediment-hosted aquifers and enrichment of novel symbionts in the deep terrestrial subsurface.</title>
        <authorList>
            <person name="Probst A.J."/>
            <person name="Ladd B."/>
            <person name="Jarett J.K."/>
            <person name="Geller-Mcgrath D.E."/>
            <person name="Sieber C.M.K."/>
            <person name="Emerson J.B."/>
            <person name="Anantharaman K."/>
            <person name="Thomas B.C."/>
            <person name="Malmstrom R."/>
            <person name="Stieglmeier M."/>
            <person name="Klingl A."/>
            <person name="Woyke T."/>
            <person name="Ryan C.M."/>
            <person name="Banfield J.F."/>
        </authorList>
    </citation>
    <scope>NUCLEOTIDE SEQUENCE [LARGE SCALE GENOMIC DNA]</scope>
</reference>
<dbReference type="Gene3D" id="1.10.150.110">
    <property type="entry name" value="DNA polymerase beta, N-terminal domain-like"/>
    <property type="match status" value="1"/>
</dbReference>
<dbReference type="EMBL" id="PFCO01000001">
    <property type="protein sequence ID" value="PIR69843.1"/>
    <property type="molecule type" value="Genomic_DNA"/>
</dbReference>
<dbReference type="InterPro" id="IPR010996">
    <property type="entry name" value="HHH_MUS81"/>
</dbReference>
<evidence type="ECO:0000259" key="1">
    <source>
        <dbReference type="Pfam" id="PF14716"/>
    </source>
</evidence>
<dbReference type="Pfam" id="PF14716">
    <property type="entry name" value="HHH_8"/>
    <property type="match status" value="1"/>
</dbReference>
<name>A0A2H0TE71_9BACT</name>
<dbReference type="SUPFAM" id="SSF47802">
    <property type="entry name" value="DNA polymerase beta, N-terminal domain-like"/>
    <property type="match status" value="1"/>
</dbReference>
<evidence type="ECO:0000313" key="3">
    <source>
        <dbReference type="Proteomes" id="UP000231503"/>
    </source>
</evidence>
<protein>
    <recommendedName>
        <fullName evidence="1">Crossover junction endonuclease MUS81-like HHH domain-containing protein</fullName>
    </recommendedName>
</protein>
<proteinExistence type="predicted"/>
<accession>A0A2H0TE71</accession>
<comment type="caution">
    <text evidence="2">The sequence shown here is derived from an EMBL/GenBank/DDBJ whole genome shotgun (WGS) entry which is preliminary data.</text>
</comment>
<dbReference type="AlphaFoldDB" id="A0A2H0TE71"/>
<sequence>MGKGPHERQICSRRRQTPAYKENVRSLLTREGERSHSQGIEVFQGLASPSLLFKRPVTRSFLFEQVFVSYNESNMPGDKKTNIHIAKIFHEIAELLELEGVKFKPAAYRKAARALEEMAEDIADVYEREGIKGIQKMKGIGKSTAEKIEEYIKKDAIRYQKELQDKTAIRQIIAHFFKSKGISLEELKENARKKAIVYSRYTAPAKKLLELAGSTQKAKEAIDKVATWANSRKLDYAIETIFKKWLELDRLKPKEIVKKPFYDGHPMVWSDTKQRWFVVRGGGDWLEFAGDEKDIEWRVIK</sequence>
<feature type="domain" description="Crossover junction endonuclease MUS81-like HHH" evidence="1">
    <location>
        <begin position="81"/>
        <end position="154"/>
    </location>
</feature>
<dbReference type="InterPro" id="IPR027421">
    <property type="entry name" value="DNA_pol_lamdba_lyase_dom_sf"/>
</dbReference>
<organism evidence="2 3">
    <name type="scientific">Candidatus Niyogibacteria bacterium CG10_big_fil_rev_8_21_14_0_10_46_36</name>
    <dbReference type="NCBI Taxonomy" id="1974726"/>
    <lineage>
        <taxon>Bacteria</taxon>
        <taxon>Candidatus Niyogiibacteriota</taxon>
    </lineage>
</organism>
<gene>
    <name evidence="2" type="ORF">COU47_00175</name>
</gene>
<evidence type="ECO:0000313" key="2">
    <source>
        <dbReference type="EMBL" id="PIR69843.1"/>
    </source>
</evidence>
<dbReference type="Proteomes" id="UP000231503">
    <property type="component" value="Unassembled WGS sequence"/>
</dbReference>